<comment type="caution">
    <text evidence="1">The sequence shown here is derived from an EMBL/GenBank/DDBJ whole genome shotgun (WGS) entry which is preliminary data.</text>
</comment>
<protein>
    <recommendedName>
        <fullName evidence="3">Cthe-2314-like HEPN domain-containing protein</fullName>
    </recommendedName>
</protein>
<evidence type="ECO:0000313" key="1">
    <source>
        <dbReference type="EMBL" id="GGF88924.1"/>
    </source>
</evidence>
<evidence type="ECO:0008006" key="3">
    <source>
        <dbReference type="Google" id="ProtNLM"/>
    </source>
</evidence>
<organism evidence="1 2">
    <name type="scientific">Paenibacillus aceti</name>
    <dbReference type="NCBI Taxonomy" id="1820010"/>
    <lineage>
        <taxon>Bacteria</taxon>
        <taxon>Bacillati</taxon>
        <taxon>Bacillota</taxon>
        <taxon>Bacilli</taxon>
        <taxon>Bacillales</taxon>
        <taxon>Paenibacillaceae</taxon>
        <taxon>Paenibacillus</taxon>
    </lineage>
</organism>
<dbReference type="EMBL" id="BMIW01000004">
    <property type="protein sequence ID" value="GGF88924.1"/>
    <property type="molecule type" value="Genomic_DNA"/>
</dbReference>
<keyword evidence="2" id="KW-1185">Reference proteome</keyword>
<name>A0ABQ1VQ40_9BACL</name>
<gene>
    <name evidence="1" type="ORF">GCM10010913_07960</name>
</gene>
<evidence type="ECO:0000313" key="2">
    <source>
        <dbReference type="Proteomes" id="UP000608420"/>
    </source>
</evidence>
<dbReference type="Proteomes" id="UP000608420">
    <property type="component" value="Unassembled WGS sequence"/>
</dbReference>
<dbReference type="RefSeq" id="WP_120463216.1">
    <property type="nucleotide sequence ID" value="NZ_BMIW01000004.1"/>
</dbReference>
<proteinExistence type="predicted"/>
<reference evidence="2" key="1">
    <citation type="journal article" date="2019" name="Int. J. Syst. Evol. Microbiol.">
        <title>The Global Catalogue of Microorganisms (GCM) 10K type strain sequencing project: providing services to taxonomists for standard genome sequencing and annotation.</title>
        <authorList>
            <consortium name="The Broad Institute Genomics Platform"/>
            <consortium name="The Broad Institute Genome Sequencing Center for Infectious Disease"/>
            <person name="Wu L."/>
            <person name="Ma J."/>
        </authorList>
    </citation>
    <scope>NUCLEOTIDE SEQUENCE [LARGE SCALE GENOMIC DNA]</scope>
    <source>
        <strain evidence="2">CGMCC 1.15420</strain>
    </source>
</reference>
<sequence>MRDKANQVLKLISELVVLMEVNSEFIQKNIDSKQNMECKRLAFSRSLYDGVLRSSSHIVSALLHDEPDLYSIKRYYLKPMLEDYINLYNIEKFGKEYARAMQVHFMSEDYDIDSKYREDYAQLGVSFNKEKEDSKTHVLKKIGDHFKKLPSELKGQFKESGDKKILPVGSRLYLANLPKTNKLSVKAFYDYANVHHHFDLRFDWLAEEDDLKFTATLLVKLEEYVTKSAQIFHKLFDIKPQK</sequence>
<accession>A0ABQ1VQ40</accession>